<reference evidence="1 2" key="1">
    <citation type="submission" date="2023-11" db="EMBL/GenBank/DDBJ databases">
        <title>Halocaridina rubra genome assembly.</title>
        <authorList>
            <person name="Smith C."/>
        </authorList>
    </citation>
    <scope>NUCLEOTIDE SEQUENCE [LARGE SCALE GENOMIC DNA]</scope>
    <source>
        <strain evidence="1">EP-1</strain>
        <tissue evidence="1">Whole</tissue>
    </source>
</reference>
<dbReference type="Proteomes" id="UP001381693">
    <property type="component" value="Unassembled WGS sequence"/>
</dbReference>
<evidence type="ECO:0000313" key="1">
    <source>
        <dbReference type="EMBL" id="KAK7002171.1"/>
    </source>
</evidence>
<gene>
    <name evidence="1" type="ORF">SK128_000538</name>
</gene>
<organism evidence="1 2">
    <name type="scientific">Halocaridina rubra</name>
    <name type="common">Hawaiian red shrimp</name>
    <dbReference type="NCBI Taxonomy" id="373956"/>
    <lineage>
        <taxon>Eukaryota</taxon>
        <taxon>Metazoa</taxon>
        <taxon>Ecdysozoa</taxon>
        <taxon>Arthropoda</taxon>
        <taxon>Crustacea</taxon>
        <taxon>Multicrustacea</taxon>
        <taxon>Malacostraca</taxon>
        <taxon>Eumalacostraca</taxon>
        <taxon>Eucarida</taxon>
        <taxon>Decapoda</taxon>
        <taxon>Pleocyemata</taxon>
        <taxon>Caridea</taxon>
        <taxon>Atyoidea</taxon>
        <taxon>Atyidae</taxon>
        <taxon>Halocaridina</taxon>
    </lineage>
</organism>
<sequence length="60" mass="6484">GSPLLYSLDGLTGKMMLSILLCPLDVPLYIPINGNGHAWSERGRLKMDALTNASRGRPSD</sequence>
<proteinExistence type="predicted"/>
<name>A0AAN8ZWZ3_HALRR</name>
<dbReference type="AlphaFoldDB" id="A0AAN8ZWZ3"/>
<feature type="non-terminal residue" evidence="1">
    <location>
        <position position="60"/>
    </location>
</feature>
<keyword evidence="2" id="KW-1185">Reference proteome</keyword>
<accession>A0AAN8ZWZ3</accession>
<feature type="non-terminal residue" evidence="1">
    <location>
        <position position="1"/>
    </location>
</feature>
<comment type="caution">
    <text evidence="1">The sequence shown here is derived from an EMBL/GenBank/DDBJ whole genome shotgun (WGS) entry which is preliminary data.</text>
</comment>
<protein>
    <submittedName>
        <fullName evidence="1">Uncharacterized protein</fullName>
    </submittedName>
</protein>
<dbReference type="EMBL" id="JAXCGZ010023830">
    <property type="protein sequence ID" value="KAK7002171.1"/>
    <property type="molecule type" value="Genomic_DNA"/>
</dbReference>
<evidence type="ECO:0000313" key="2">
    <source>
        <dbReference type="Proteomes" id="UP001381693"/>
    </source>
</evidence>